<evidence type="ECO:0000259" key="6">
    <source>
        <dbReference type="PROSITE" id="PS50893"/>
    </source>
</evidence>
<feature type="domain" description="ABC transporter" evidence="6">
    <location>
        <begin position="6"/>
        <end position="241"/>
    </location>
</feature>
<dbReference type="PANTHER" id="PTHR43820">
    <property type="entry name" value="HIGH-AFFINITY BRANCHED-CHAIN AMINO ACID TRANSPORT ATP-BINDING PROTEIN LIVF"/>
    <property type="match status" value="1"/>
</dbReference>
<evidence type="ECO:0000313" key="7">
    <source>
        <dbReference type="EMBL" id="TKR24381.1"/>
    </source>
</evidence>
<dbReference type="AlphaFoldDB" id="A0A4U5J876"/>
<reference evidence="7 8" key="1">
    <citation type="submission" date="2019-04" db="EMBL/GenBank/DDBJ databases">
        <title>Natronomonas sp. F20-122 a newhaloarchaeon isolated from a saline saltern of Isla Bacuta, Huelva, Spain.</title>
        <authorList>
            <person name="Duran-Viseras A."/>
            <person name="Sanchez-Porro C."/>
            <person name="Ventosa A."/>
        </authorList>
    </citation>
    <scope>NUCLEOTIDE SEQUENCE [LARGE SCALE GENOMIC DNA]</scope>
    <source>
        <strain evidence="7 8">F20-122</strain>
    </source>
</reference>
<dbReference type="PANTHER" id="PTHR43820:SF4">
    <property type="entry name" value="HIGH-AFFINITY BRANCHED-CHAIN AMINO ACID TRANSPORT ATP-BINDING PROTEIN LIVF"/>
    <property type="match status" value="1"/>
</dbReference>
<dbReference type="EMBL" id="QKNX01000010">
    <property type="protein sequence ID" value="TKR24381.1"/>
    <property type="molecule type" value="Genomic_DNA"/>
</dbReference>
<evidence type="ECO:0000256" key="4">
    <source>
        <dbReference type="ARBA" id="ARBA00022840"/>
    </source>
</evidence>
<comment type="caution">
    <text evidence="7">The sequence shown here is derived from an EMBL/GenBank/DDBJ whole genome shotgun (WGS) entry which is preliminary data.</text>
</comment>
<dbReference type="SMART" id="SM00382">
    <property type="entry name" value="AAA"/>
    <property type="match status" value="1"/>
</dbReference>
<dbReference type="CDD" id="cd03224">
    <property type="entry name" value="ABC_TM1139_LivF_branched"/>
    <property type="match status" value="1"/>
</dbReference>
<evidence type="ECO:0000256" key="1">
    <source>
        <dbReference type="ARBA" id="ARBA00005417"/>
    </source>
</evidence>
<evidence type="ECO:0000256" key="2">
    <source>
        <dbReference type="ARBA" id="ARBA00022448"/>
    </source>
</evidence>
<dbReference type="InterPro" id="IPR003439">
    <property type="entry name" value="ABC_transporter-like_ATP-bd"/>
</dbReference>
<evidence type="ECO:0000256" key="5">
    <source>
        <dbReference type="ARBA" id="ARBA00022970"/>
    </source>
</evidence>
<keyword evidence="5" id="KW-0029">Amino-acid transport</keyword>
<comment type="similarity">
    <text evidence="1">Belongs to the ABC transporter superfamily.</text>
</comment>
<evidence type="ECO:0000313" key="8">
    <source>
        <dbReference type="Proteomes" id="UP000308037"/>
    </source>
</evidence>
<organism evidence="7 8">
    <name type="scientific">Natronomonas salsuginis</name>
    <dbReference type="NCBI Taxonomy" id="2217661"/>
    <lineage>
        <taxon>Archaea</taxon>
        <taxon>Methanobacteriati</taxon>
        <taxon>Methanobacteriota</taxon>
        <taxon>Stenosarchaea group</taxon>
        <taxon>Halobacteria</taxon>
        <taxon>Halobacteriales</taxon>
        <taxon>Natronomonadaceae</taxon>
        <taxon>Natronomonas</taxon>
    </lineage>
</organism>
<dbReference type="OrthoDB" id="97750at2157"/>
<dbReference type="InterPro" id="IPR027417">
    <property type="entry name" value="P-loop_NTPase"/>
</dbReference>
<gene>
    <name evidence="7" type="ORF">DM868_14805</name>
</gene>
<evidence type="ECO:0000256" key="3">
    <source>
        <dbReference type="ARBA" id="ARBA00022741"/>
    </source>
</evidence>
<dbReference type="Gene3D" id="3.40.50.300">
    <property type="entry name" value="P-loop containing nucleotide triphosphate hydrolases"/>
    <property type="match status" value="1"/>
</dbReference>
<proteinExistence type="inferred from homology"/>
<name>A0A4U5J876_9EURY</name>
<dbReference type="PROSITE" id="PS50893">
    <property type="entry name" value="ABC_TRANSPORTER_2"/>
    <property type="match status" value="1"/>
</dbReference>
<dbReference type="GO" id="GO:0015807">
    <property type="term" value="P:L-amino acid transport"/>
    <property type="evidence" value="ECO:0007669"/>
    <property type="project" value="TreeGrafter"/>
</dbReference>
<dbReference type="InterPro" id="IPR003593">
    <property type="entry name" value="AAA+_ATPase"/>
</dbReference>
<sequence length="242" mass="26448">MSDALLELENNYAMVEGFEVTHGLDLTVNEGEAVGLVGRNGAGKTSTFRAVMGLTPLADGSIRYSGEELTKLRPEVIPTRGIGYQPEGRDLFTGMTVEENFRLPIWSSGKARGIDDEDAMVETIFDIFDELDHRRDAEVQNLSGGQAKMCAIGRAMALDPDLLILDEPLEGLAPIVVENLKSYIHEIIDRGISVLVAESNASHVPEIVDRMYVIERGEIVDSGDPDVLLEDEQIQEMMQGGG</sequence>
<dbReference type="GO" id="GO:0015658">
    <property type="term" value="F:branched-chain amino acid transmembrane transporter activity"/>
    <property type="evidence" value="ECO:0007669"/>
    <property type="project" value="TreeGrafter"/>
</dbReference>
<dbReference type="SUPFAM" id="SSF52540">
    <property type="entry name" value="P-loop containing nucleoside triphosphate hydrolases"/>
    <property type="match status" value="1"/>
</dbReference>
<protein>
    <submittedName>
        <fullName evidence="7">ABC transporter ATP-binding protein</fullName>
    </submittedName>
</protein>
<keyword evidence="4 7" id="KW-0067">ATP-binding</keyword>
<keyword evidence="2" id="KW-0813">Transport</keyword>
<accession>A0A4U5J876</accession>
<keyword evidence="8" id="KW-1185">Reference proteome</keyword>
<dbReference type="RefSeq" id="WP_137277615.1">
    <property type="nucleotide sequence ID" value="NZ_QKNX01000010.1"/>
</dbReference>
<dbReference type="InterPro" id="IPR052156">
    <property type="entry name" value="BCAA_Transport_ATP-bd_LivF"/>
</dbReference>
<dbReference type="Pfam" id="PF00005">
    <property type="entry name" value="ABC_tran"/>
    <property type="match status" value="1"/>
</dbReference>
<dbReference type="GO" id="GO:0016887">
    <property type="term" value="F:ATP hydrolysis activity"/>
    <property type="evidence" value="ECO:0007669"/>
    <property type="project" value="InterPro"/>
</dbReference>
<keyword evidence="3" id="KW-0547">Nucleotide-binding</keyword>
<dbReference type="Proteomes" id="UP000308037">
    <property type="component" value="Unassembled WGS sequence"/>
</dbReference>
<dbReference type="GO" id="GO:0005524">
    <property type="term" value="F:ATP binding"/>
    <property type="evidence" value="ECO:0007669"/>
    <property type="project" value="UniProtKB-KW"/>
</dbReference>